<dbReference type="RefSeq" id="WP_013174311.1">
    <property type="nucleotide sequence ID" value="NC_014220.1"/>
</dbReference>
<dbReference type="AlphaFoldDB" id="D7CIP2"/>
<evidence type="ECO:0000313" key="2">
    <source>
        <dbReference type="Proteomes" id="UP000000378"/>
    </source>
</evidence>
<dbReference type="EMBL" id="CP002048">
    <property type="protein sequence ID" value="ADI00907.1"/>
    <property type="molecule type" value="Genomic_DNA"/>
</dbReference>
<dbReference type="Proteomes" id="UP000000378">
    <property type="component" value="Chromosome"/>
</dbReference>
<gene>
    <name evidence="1" type="ordered locus">Slip_0107</name>
</gene>
<evidence type="ECO:0000313" key="1">
    <source>
        <dbReference type="EMBL" id="ADI00907.1"/>
    </source>
</evidence>
<reference evidence="2" key="1">
    <citation type="journal article" date="2010" name="Stand. Genomic Sci.">
        <title>Complete genome sequence of Syntrophothermus lipocalidus type strain (TGB-C1T).</title>
        <authorList>
            <consortium name="US DOE Joint Genome Institute (JGI-PGF)"/>
            <person name="Djao O."/>
            <person name="Zhang X."/>
            <person name="Lucas S."/>
            <person name="Lapidus A."/>
            <person name="Glavina Del Rio T."/>
            <person name="Nolan M."/>
            <person name="Tice H."/>
            <person name="Cheng J."/>
            <person name="Han C."/>
            <person name="Tapia R."/>
            <person name="Goodwin L."/>
            <person name="Pitluck S."/>
            <person name="Liolios K."/>
            <person name="Ivanova N."/>
            <person name="Mavromatis K."/>
            <person name="Mikhailova N."/>
            <person name="Ovchinnikova G."/>
            <person name="Pati A."/>
            <person name="Brambilla E."/>
            <person name="Chen A."/>
            <person name="Palaniappan K."/>
            <person name="Land M."/>
            <person name="Hauser L."/>
            <person name="Chang Y."/>
            <person name="Jeffries C."/>
            <person name="Rohde M."/>
            <person name="Sikorski J."/>
            <person name="Spring S."/>
            <person name="Goker M."/>
            <person name="Detter J."/>
            <person name="Woyke T."/>
            <person name="Bristow J."/>
            <person name="Eisen J."/>
            <person name="Markowitz V."/>
            <person name="Hugenholtz P."/>
            <person name="Kyrpides N."/>
            <person name="Klenk H."/>
        </authorList>
    </citation>
    <scope>NUCLEOTIDE SEQUENCE [LARGE SCALE GENOMIC DNA]</scope>
    <source>
        <strain evidence="2">DSM 12680 / TGB-C1</strain>
    </source>
</reference>
<accession>D7CIP2</accession>
<reference evidence="1 2" key="2">
    <citation type="journal article" date="2010" name="Stand. Genomic Sci.">
        <title>Complete genome sequence of Syntrophothermus lipocalidus type strain (TGB-C1).</title>
        <authorList>
            <person name="Djao O.D."/>
            <person name="Zhang X."/>
            <person name="Lucas S."/>
            <person name="Lapidus A."/>
            <person name="Del Rio T.G."/>
            <person name="Nolan M."/>
            <person name="Tice H."/>
            <person name="Cheng J.F."/>
            <person name="Han C."/>
            <person name="Tapia R."/>
            <person name="Goodwin L."/>
            <person name="Pitluck S."/>
            <person name="Liolios K."/>
            <person name="Ivanova N."/>
            <person name="Mavromatis K."/>
            <person name="Mikhailova N."/>
            <person name="Ovchinnikova G."/>
            <person name="Pati A."/>
            <person name="Brambilla E."/>
            <person name="Chen A."/>
            <person name="Palaniappan K."/>
            <person name="Land M."/>
            <person name="Hauser L."/>
            <person name="Chang Y.J."/>
            <person name="Jeffries C.D."/>
            <person name="Rohde M."/>
            <person name="Sikorski J."/>
            <person name="Spring S."/>
            <person name="Goker M."/>
            <person name="Detter J.C."/>
            <person name="Woyke T."/>
            <person name="Bristow J."/>
            <person name="Eisen J.A."/>
            <person name="Markowitz V."/>
            <person name="Hugenholtz P."/>
            <person name="Kyrpides N.C."/>
            <person name="Klenk H.P."/>
        </authorList>
    </citation>
    <scope>NUCLEOTIDE SEQUENCE [LARGE SCALE GENOMIC DNA]</scope>
    <source>
        <strain evidence="2">DSM 12680 / TGB-C1</strain>
    </source>
</reference>
<keyword evidence="2" id="KW-1185">Reference proteome</keyword>
<dbReference type="HOGENOM" id="CLU_3048817_0_0_9"/>
<proteinExistence type="predicted"/>
<dbReference type="KEGG" id="slp:Slip_0107"/>
<dbReference type="STRING" id="643648.Slip_0107"/>
<sequence>MKVYYVCECCDKVYAELEIEGEGYTQVSGLCAECLEEIGGGSDLFSISSQWFYN</sequence>
<name>D7CIP2_SYNLT</name>
<protein>
    <submittedName>
        <fullName evidence="1">Uncharacterized protein</fullName>
    </submittedName>
</protein>
<organism evidence="1 2">
    <name type="scientific">Syntrophothermus lipocalidus (strain DSM 12680 / TGB-C1)</name>
    <dbReference type="NCBI Taxonomy" id="643648"/>
    <lineage>
        <taxon>Bacteria</taxon>
        <taxon>Bacillati</taxon>
        <taxon>Bacillota</taxon>
        <taxon>Clostridia</taxon>
        <taxon>Eubacteriales</taxon>
        <taxon>Syntrophomonadaceae</taxon>
        <taxon>Syntrophothermus</taxon>
    </lineage>
</organism>